<evidence type="ECO:0000313" key="2">
    <source>
        <dbReference type="EMBL" id="KAJ4952953.1"/>
    </source>
</evidence>
<dbReference type="AlphaFoldDB" id="A0A9Q0JWL3"/>
<dbReference type="EMBL" id="JAMYWD010000012">
    <property type="protein sequence ID" value="KAJ4952953.1"/>
    <property type="molecule type" value="Genomic_DNA"/>
</dbReference>
<keyword evidence="3" id="KW-1185">Reference proteome</keyword>
<organism evidence="2 3">
    <name type="scientific">Protea cynaroides</name>
    <dbReference type="NCBI Taxonomy" id="273540"/>
    <lineage>
        <taxon>Eukaryota</taxon>
        <taxon>Viridiplantae</taxon>
        <taxon>Streptophyta</taxon>
        <taxon>Embryophyta</taxon>
        <taxon>Tracheophyta</taxon>
        <taxon>Spermatophyta</taxon>
        <taxon>Magnoliopsida</taxon>
        <taxon>Proteales</taxon>
        <taxon>Proteaceae</taxon>
        <taxon>Protea</taxon>
    </lineage>
</organism>
<accession>A0A9Q0JWL3</accession>
<comment type="caution">
    <text evidence="2">The sequence shown here is derived from an EMBL/GenBank/DDBJ whole genome shotgun (WGS) entry which is preliminary data.</text>
</comment>
<proteinExistence type="predicted"/>
<protein>
    <submittedName>
        <fullName evidence="2">Uncharacterized protein</fullName>
    </submittedName>
</protein>
<name>A0A9Q0JWL3_9MAGN</name>
<sequence>MDESTEKEEEEGYSPDGQALKEVPQAFETAQDASQVALSGAKDKVVEGKSSLALAHVGGHDSWWPRLWMASPRRVLKAARKLKPLETPWLRLLEGTSLRRQFGKASRARVARLLCWLYQTRPSMKPLPTSFLKLRLFMLKFQRLRRIETSSPPLLESLKTVGLVWSGN</sequence>
<feature type="region of interest" description="Disordered" evidence="1">
    <location>
        <begin position="1"/>
        <end position="23"/>
    </location>
</feature>
<evidence type="ECO:0000313" key="3">
    <source>
        <dbReference type="Proteomes" id="UP001141806"/>
    </source>
</evidence>
<gene>
    <name evidence="2" type="ORF">NE237_029785</name>
</gene>
<feature type="compositionally biased region" description="Acidic residues" evidence="1">
    <location>
        <begin position="1"/>
        <end position="13"/>
    </location>
</feature>
<dbReference type="Proteomes" id="UP001141806">
    <property type="component" value="Unassembled WGS sequence"/>
</dbReference>
<reference evidence="2" key="1">
    <citation type="journal article" date="2023" name="Plant J.">
        <title>The genome of the king protea, Protea cynaroides.</title>
        <authorList>
            <person name="Chang J."/>
            <person name="Duong T.A."/>
            <person name="Schoeman C."/>
            <person name="Ma X."/>
            <person name="Roodt D."/>
            <person name="Barker N."/>
            <person name="Li Z."/>
            <person name="Van de Peer Y."/>
            <person name="Mizrachi E."/>
        </authorList>
    </citation>
    <scope>NUCLEOTIDE SEQUENCE</scope>
    <source>
        <tissue evidence="2">Young leaves</tissue>
    </source>
</reference>
<evidence type="ECO:0000256" key="1">
    <source>
        <dbReference type="SAM" id="MobiDB-lite"/>
    </source>
</evidence>